<dbReference type="AlphaFoldDB" id="A0AAN9FB72"/>
<keyword evidence="2" id="KW-1185">Reference proteome</keyword>
<dbReference type="EMBL" id="JAYKXN010000007">
    <property type="protein sequence ID" value="KAK7272076.1"/>
    <property type="molecule type" value="Genomic_DNA"/>
</dbReference>
<comment type="caution">
    <text evidence="1">The sequence shown here is derived from an EMBL/GenBank/DDBJ whole genome shotgun (WGS) entry which is preliminary data.</text>
</comment>
<sequence>MSIKHVKVTAKYEGNGQKHIAPLSPLLDNKHLEAHVSLHSICCHIDHSNHFKAHRIEVQKERASNYQLLNAM</sequence>
<evidence type="ECO:0000313" key="2">
    <source>
        <dbReference type="Proteomes" id="UP001359559"/>
    </source>
</evidence>
<name>A0AAN9FB72_CLITE</name>
<accession>A0AAN9FB72</accession>
<organism evidence="1 2">
    <name type="scientific">Clitoria ternatea</name>
    <name type="common">Butterfly pea</name>
    <dbReference type="NCBI Taxonomy" id="43366"/>
    <lineage>
        <taxon>Eukaryota</taxon>
        <taxon>Viridiplantae</taxon>
        <taxon>Streptophyta</taxon>
        <taxon>Embryophyta</taxon>
        <taxon>Tracheophyta</taxon>
        <taxon>Spermatophyta</taxon>
        <taxon>Magnoliopsida</taxon>
        <taxon>eudicotyledons</taxon>
        <taxon>Gunneridae</taxon>
        <taxon>Pentapetalae</taxon>
        <taxon>rosids</taxon>
        <taxon>fabids</taxon>
        <taxon>Fabales</taxon>
        <taxon>Fabaceae</taxon>
        <taxon>Papilionoideae</taxon>
        <taxon>50 kb inversion clade</taxon>
        <taxon>NPAAA clade</taxon>
        <taxon>indigoferoid/millettioid clade</taxon>
        <taxon>Phaseoleae</taxon>
        <taxon>Clitoria</taxon>
    </lineage>
</organism>
<proteinExistence type="predicted"/>
<evidence type="ECO:0000313" key="1">
    <source>
        <dbReference type="EMBL" id="KAK7272076.1"/>
    </source>
</evidence>
<dbReference type="Proteomes" id="UP001359559">
    <property type="component" value="Unassembled WGS sequence"/>
</dbReference>
<gene>
    <name evidence="1" type="ORF">RJT34_28459</name>
</gene>
<protein>
    <submittedName>
        <fullName evidence="1">Uncharacterized protein</fullName>
    </submittedName>
</protein>
<reference evidence="1 2" key="1">
    <citation type="submission" date="2024-01" db="EMBL/GenBank/DDBJ databases">
        <title>The genomes of 5 underutilized Papilionoideae crops provide insights into root nodulation and disease resistance.</title>
        <authorList>
            <person name="Yuan L."/>
        </authorList>
    </citation>
    <scope>NUCLEOTIDE SEQUENCE [LARGE SCALE GENOMIC DNA]</scope>
    <source>
        <strain evidence="1">LY-2023</strain>
        <tissue evidence="1">Leaf</tissue>
    </source>
</reference>